<dbReference type="InterPro" id="IPR036513">
    <property type="entry name" value="STAS_dom_sf"/>
</dbReference>
<evidence type="ECO:0000313" key="2">
    <source>
        <dbReference type="EMBL" id="SDL76558.1"/>
    </source>
</evidence>
<accession>A0A1G9MQL9</accession>
<dbReference type="Pfam" id="PF14417">
    <property type="entry name" value="MEDS"/>
    <property type="match status" value="1"/>
</dbReference>
<dbReference type="Proteomes" id="UP000198680">
    <property type="component" value="Unassembled WGS sequence"/>
</dbReference>
<evidence type="ECO:0000259" key="1">
    <source>
        <dbReference type="PROSITE" id="PS50801"/>
    </source>
</evidence>
<dbReference type="GO" id="GO:0043856">
    <property type="term" value="F:anti-sigma factor antagonist activity"/>
    <property type="evidence" value="ECO:0007669"/>
    <property type="project" value="TreeGrafter"/>
</dbReference>
<dbReference type="InterPro" id="IPR002645">
    <property type="entry name" value="STAS_dom"/>
</dbReference>
<reference evidence="3" key="1">
    <citation type="submission" date="2016-10" db="EMBL/GenBank/DDBJ databases">
        <authorList>
            <person name="Varghese N."/>
            <person name="Submissions S."/>
        </authorList>
    </citation>
    <scope>NUCLEOTIDE SEQUENCE [LARGE SCALE GENOMIC DNA]</scope>
    <source>
        <strain evidence="3">DSM 45419</strain>
    </source>
</reference>
<keyword evidence="3" id="KW-1185">Reference proteome</keyword>
<dbReference type="Pfam" id="PF01740">
    <property type="entry name" value="STAS"/>
    <property type="match status" value="1"/>
</dbReference>
<proteinExistence type="predicted"/>
<dbReference type="PANTHER" id="PTHR33495">
    <property type="entry name" value="ANTI-SIGMA FACTOR ANTAGONIST TM_1081-RELATED-RELATED"/>
    <property type="match status" value="1"/>
</dbReference>
<dbReference type="PANTHER" id="PTHR33495:SF2">
    <property type="entry name" value="ANTI-SIGMA FACTOR ANTAGONIST TM_1081-RELATED"/>
    <property type="match status" value="1"/>
</dbReference>
<dbReference type="RefSeq" id="WP_139177005.1">
    <property type="nucleotide sequence ID" value="NZ_FNHE01000002.1"/>
</dbReference>
<protein>
    <submittedName>
        <fullName evidence="2">Anti-anti-sigma factor</fullName>
    </submittedName>
</protein>
<dbReference type="Gene3D" id="3.30.750.24">
    <property type="entry name" value="STAS domain"/>
    <property type="match status" value="1"/>
</dbReference>
<dbReference type="CDD" id="cd07043">
    <property type="entry name" value="STAS_anti-anti-sigma_factors"/>
    <property type="match status" value="1"/>
</dbReference>
<dbReference type="PROSITE" id="PS50801">
    <property type="entry name" value="STAS"/>
    <property type="match status" value="1"/>
</dbReference>
<dbReference type="InterPro" id="IPR025847">
    <property type="entry name" value="MEDS_domain"/>
</dbReference>
<dbReference type="EMBL" id="FNHE01000002">
    <property type="protein sequence ID" value="SDL76558.1"/>
    <property type="molecule type" value="Genomic_DNA"/>
</dbReference>
<dbReference type="AlphaFoldDB" id="A0A1G9MQL9"/>
<organism evidence="2 3">
    <name type="scientific">Geodermatophilus siccatus</name>
    <dbReference type="NCBI Taxonomy" id="1137991"/>
    <lineage>
        <taxon>Bacteria</taxon>
        <taxon>Bacillati</taxon>
        <taxon>Actinomycetota</taxon>
        <taxon>Actinomycetes</taxon>
        <taxon>Geodermatophilales</taxon>
        <taxon>Geodermatophilaceae</taxon>
        <taxon>Geodermatophilus</taxon>
    </lineage>
</organism>
<dbReference type="SUPFAM" id="SSF52091">
    <property type="entry name" value="SpoIIaa-like"/>
    <property type="match status" value="1"/>
</dbReference>
<gene>
    <name evidence="2" type="ORF">SAMN05660642_00740</name>
</gene>
<dbReference type="STRING" id="1137991.SAMN05660642_00740"/>
<evidence type="ECO:0000313" key="3">
    <source>
        <dbReference type="Proteomes" id="UP000198680"/>
    </source>
</evidence>
<feature type="domain" description="STAS" evidence="1">
    <location>
        <begin position="182"/>
        <end position="274"/>
    </location>
</feature>
<sequence>MWGVDGATTGPEWDGHLMLLHESAAERQAGVAAWVQRGLDLGEKVLYAEGPDEQEGSLITALEAHEVDVPTALRDGRLTLVPLAEFYPAEGQRLVVDRALAEGFPAVRMSVGVLGALTILSPRHHLSVEQRLEELVRSLPVSVLCQYARSSTRGPALRDAIGVHVPGIRETCFRTGESELGLVLQGEVDACNAEVLEAAVTAFTDVPPRVLSLDLAELTFIDAAACRALAQGSRGLRASGGRLLLVAPPPQVERTLCLLGLDDLPGFQVVGESP</sequence>
<dbReference type="OrthoDB" id="116243at2"/>
<name>A0A1G9MQL9_9ACTN</name>